<evidence type="ECO:0000256" key="2">
    <source>
        <dbReference type="ARBA" id="ARBA00022527"/>
    </source>
</evidence>
<keyword evidence="5" id="KW-0418">Kinase</keyword>
<comment type="caution">
    <text evidence="10">The sequence shown here is derived from an EMBL/GenBank/DDBJ whole genome shotgun (WGS) entry which is preliminary data.</text>
</comment>
<evidence type="ECO:0000256" key="5">
    <source>
        <dbReference type="ARBA" id="ARBA00022777"/>
    </source>
</evidence>
<dbReference type="InterPro" id="IPR051138">
    <property type="entry name" value="PIM_Ser/Thr_kinase"/>
</dbReference>
<reference evidence="10 11" key="1">
    <citation type="submission" date="2023-09" db="EMBL/GenBank/DDBJ databases">
        <authorList>
            <person name="Wang M."/>
        </authorList>
    </citation>
    <scope>NUCLEOTIDE SEQUENCE [LARGE SCALE GENOMIC DNA]</scope>
    <source>
        <strain evidence="10">GT-2023</strain>
        <tissue evidence="10">Liver</tissue>
    </source>
</reference>
<evidence type="ECO:0000256" key="8">
    <source>
        <dbReference type="ARBA" id="ARBA00048679"/>
    </source>
</evidence>
<keyword evidence="11" id="KW-1185">Reference proteome</keyword>
<evidence type="ECO:0000256" key="7">
    <source>
        <dbReference type="ARBA" id="ARBA00047899"/>
    </source>
</evidence>
<accession>A0ABR3M7K9</accession>
<evidence type="ECO:0000256" key="9">
    <source>
        <dbReference type="SAM" id="MobiDB-lite"/>
    </source>
</evidence>
<evidence type="ECO:0000256" key="4">
    <source>
        <dbReference type="ARBA" id="ARBA00022741"/>
    </source>
</evidence>
<gene>
    <name evidence="10" type="ORF">QQF64_008447</name>
</gene>
<dbReference type="EC" id="2.7.11.1" evidence="1"/>
<proteinExistence type="predicted"/>
<keyword evidence="3" id="KW-0808">Transferase</keyword>
<name>A0ABR3M7K9_9TELE</name>
<evidence type="ECO:0000313" key="10">
    <source>
        <dbReference type="EMBL" id="KAL1260620.1"/>
    </source>
</evidence>
<evidence type="ECO:0000256" key="6">
    <source>
        <dbReference type="ARBA" id="ARBA00022840"/>
    </source>
</evidence>
<evidence type="ECO:0000256" key="3">
    <source>
        <dbReference type="ARBA" id="ARBA00022679"/>
    </source>
</evidence>
<keyword evidence="4" id="KW-0547">Nucleotide-binding</keyword>
<comment type="catalytic activity">
    <reaction evidence="8">
        <text>L-seryl-[protein] + ATP = O-phospho-L-seryl-[protein] + ADP + H(+)</text>
        <dbReference type="Rhea" id="RHEA:17989"/>
        <dbReference type="Rhea" id="RHEA-COMP:9863"/>
        <dbReference type="Rhea" id="RHEA-COMP:11604"/>
        <dbReference type="ChEBI" id="CHEBI:15378"/>
        <dbReference type="ChEBI" id="CHEBI:29999"/>
        <dbReference type="ChEBI" id="CHEBI:30616"/>
        <dbReference type="ChEBI" id="CHEBI:83421"/>
        <dbReference type="ChEBI" id="CHEBI:456216"/>
        <dbReference type="EC" id="2.7.11.1"/>
    </reaction>
</comment>
<sequence length="118" mass="13259">MPYITAPGHPKRLPLEIGLTLMAIKGSAPQIIKLLDWQEETGHYIMVMEQPFPCMDLLRFIKIHGGNNRREHGTTHHSAGGSCRQRLLHKKLLSSRAQVHSQVPRKANDSVVARDPPV</sequence>
<evidence type="ECO:0000313" key="11">
    <source>
        <dbReference type="Proteomes" id="UP001558613"/>
    </source>
</evidence>
<dbReference type="Gene3D" id="3.30.200.20">
    <property type="entry name" value="Phosphorylase Kinase, domain 1"/>
    <property type="match status" value="1"/>
</dbReference>
<evidence type="ECO:0000256" key="1">
    <source>
        <dbReference type="ARBA" id="ARBA00012513"/>
    </source>
</evidence>
<dbReference type="PANTHER" id="PTHR22984:SF11">
    <property type="entry name" value="AURORA KINASE-RELATED"/>
    <property type="match status" value="1"/>
</dbReference>
<dbReference type="EMBL" id="JAYMGO010000015">
    <property type="protein sequence ID" value="KAL1260620.1"/>
    <property type="molecule type" value="Genomic_DNA"/>
</dbReference>
<dbReference type="Proteomes" id="UP001558613">
    <property type="component" value="Unassembled WGS sequence"/>
</dbReference>
<comment type="catalytic activity">
    <reaction evidence="7">
        <text>L-threonyl-[protein] + ATP = O-phospho-L-threonyl-[protein] + ADP + H(+)</text>
        <dbReference type="Rhea" id="RHEA:46608"/>
        <dbReference type="Rhea" id="RHEA-COMP:11060"/>
        <dbReference type="Rhea" id="RHEA-COMP:11605"/>
        <dbReference type="ChEBI" id="CHEBI:15378"/>
        <dbReference type="ChEBI" id="CHEBI:30013"/>
        <dbReference type="ChEBI" id="CHEBI:30616"/>
        <dbReference type="ChEBI" id="CHEBI:61977"/>
        <dbReference type="ChEBI" id="CHEBI:456216"/>
        <dbReference type="EC" id="2.7.11.1"/>
    </reaction>
</comment>
<protein>
    <recommendedName>
        <fullName evidence="1">non-specific serine/threonine protein kinase</fullName>
        <ecNumber evidence="1">2.7.11.1</ecNumber>
    </recommendedName>
</protein>
<feature type="region of interest" description="Disordered" evidence="9">
    <location>
        <begin position="94"/>
        <end position="118"/>
    </location>
</feature>
<organism evidence="10 11">
    <name type="scientific">Cirrhinus molitorella</name>
    <name type="common">mud carp</name>
    <dbReference type="NCBI Taxonomy" id="172907"/>
    <lineage>
        <taxon>Eukaryota</taxon>
        <taxon>Metazoa</taxon>
        <taxon>Chordata</taxon>
        <taxon>Craniata</taxon>
        <taxon>Vertebrata</taxon>
        <taxon>Euteleostomi</taxon>
        <taxon>Actinopterygii</taxon>
        <taxon>Neopterygii</taxon>
        <taxon>Teleostei</taxon>
        <taxon>Ostariophysi</taxon>
        <taxon>Cypriniformes</taxon>
        <taxon>Cyprinidae</taxon>
        <taxon>Labeoninae</taxon>
        <taxon>Labeonini</taxon>
        <taxon>Cirrhinus</taxon>
    </lineage>
</organism>
<keyword evidence="6" id="KW-0067">ATP-binding</keyword>
<dbReference type="PANTHER" id="PTHR22984">
    <property type="entry name" value="SERINE/THREONINE-PROTEIN KINASE PIM"/>
    <property type="match status" value="1"/>
</dbReference>
<keyword evidence="2" id="KW-0723">Serine/threonine-protein kinase</keyword>